<keyword evidence="2" id="KW-0645">Protease</keyword>
<dbReference type="Pfam" id="PF19290">
    <property type="entry name" value="PmbA_TldD_2nd"/>
    <property type="match status" value="1"/>
</dbReference>
<dbReference type="KEGG" id="apo:Arcpr_1024"/>
<dbReference type="AlphaFoldDB" id="D2RD90"/>
<keyword evidence="3" id="KW-0378">Hydrolase</keyword>
<evidence type="ECO:0000259" key="5">
    <source>
        <dbReference type="Pfam" id="PF01523"/>
    </source>
</evidence>
<dbReference type="eggNOG" id="arCOG00321">
    <property type="taxonomic scope" value="Archaea"/>
</dbReference>
<dbReference type="InterPro" id="IPR002510">
    <property type="entry name" value="Metalloprtase-TldD/E_N"/>
</dbReference>
<dbReference type="PIRSF" id="PIRSF004919">
    <property type="entry name" value="TldD"/>
    <property type="match status" value="1"/>
</dbReference>
<evidence type="ECO:0000313" key="9">
    <source>
        <dbReference type="Proteomes" id="UP000001901"/>
    </source>
</evidence>
<feature type="domain" description="Metalloprotease TldD/E central" evidence="7">
    <location>
        <begin position="87"/>
        <end position="185"/>
    </location>
</feature>
<dbReference type="Pfam" id="PF19289">
    <property type="entry name" value="PmbA_TldD_3rd"/>
    <property type="match status" value="1"/>
</dbReference>
<comment type="similarity">
    <text evidence="1">Belongs to the peptidase U62 family.</text>
</comment>
<dbReference type="InterPro" id="IPR036059">
    <property type="entry name" value="TldD/PmbA_sf"/>
</dbReference>
<dbReference type="GeneID" id="8739699"/>
<organism evidence="8 9">
    <name type="scientific">Archaeoglobus profundus (strain DSM 5631 / JCM 9629 / NBRC 100127 / Av18)</name>
    <dbReference type="NCBI Taxonomy" id="572546"/>
    <lineage>
        <taxon>Archaea</taxon>
        <taxon>Methanobacteriati</taxon>
        <taxon>Methanobacteriota</taxon>
        <taxon>Archaeoglobi</taxon>
        <taxon>Archaeoglobales</taxon>
        <taxon>Archaeoglobaceae</taxon>
        <taxon>Archaeoglobus</taxon>
    </lineage>
</organism>
<dbReference type="PANTHER" id="PTHR30624">
    <property type="entry name" value="UNCHARACTERIZED PROTEIN TLDD AND PMBA"/>
    <property type="match status" value="1"/>
</dbReference>
<dbReference type="GO" id="GO:0006508">
    <property type="term" value="P:proteolysis"/>
    <property type="evidence" value="ECO:0007669"/>
    <property type="project" value="UniProtKB-KW"/>
</dbReference>
<sequence length="425" mass="46997">MFYDVRIVESYSLRISVENGKVEKVKFDESRGKAFRVLKNGFWGYFVGDVDDREGIALAEKNAVGKGDSDVLNVSSKGKFVLKPKEDFRDISVEEKVEFLKDVEKNLKSDKIVSTSVAYFENVRRLRYYDSNGNEVFYEIPRIGLIISAVAKDKTLQFYSKRVMKPAGFEALKGAYNLANEVVEVVTKLVNAKTPPSGAMNVVADSSLAGVFVHEAFGHAVEGDHVLQGASVLANKLGQKVADDCVNIYDDPTIREFGFYPFDDEGVKAEKRTIVENGILKDFLHSRETALNLNSRAGNARAEGLKFPIVRMSNTYLDKGDHRFEELLEIARNGVYLVGSRGGETNPATGYFQFNAQYGYLIEGGELTGMIRDVSLSGYTLEILKGIRIGRDLEFDPGFCGKEDQLVPVSDGSPPVLIRALVGGS</sequence>
<dbReference type="Proteomes" id="UP000001901">
    <property type="component" value="Chromosome"/>
</dbReference>
<dbReference type="Gene3D" id="3.30.2290.10">
    <property type="entry name" value="PmbA/TldD superfamily"/>
    <property type="match status" value="1"/>
</dbReference>
<evidence type="ECO:0000256" key="3">
    <source>
        <dbReference type="ARBA" id="ARBA00022801"/>
    </source>
</evidence>
<dbReference type="Pfam" id="PF01523">
    <property type="entry name" value="PmbA_TldD_1st"/>
    <property type="match status" value="1"/>
</dbReference>
<dbReference type="GO" id="GO:0008237">
    <property type="term" value="F:metallopeptidase activity"/>
    <property type="evidence" value="ECO:0007669"/>
    <property type="project" value="UniProtKB-KW"/>
</dbReference>
<dbReference type="InterPro" id="IPR025502">
    <property type="entry name" value="TldD"/>
</dbReference>
<dbReference type="RefSeq" id="WP_012940420.1">
    <property type="nucleotide sequence ID" value="NC_013741.1"/>
</dbReference>
<dbReference type="InterPro" id="IPR035068">
    <property type="entry name" value="TldD/PmbA_N"/>
</dbReference>
<evidence type="ECO:0000256" key="2">
    <source>
        <dbReference type="ARBA" id="ARBA00022670"/>
    </source>
</evidence>
<proteinExistence type="inferred from homology"/>
<name>D2RD90_ARCPA</name>
<evidence type="ECO:0000313" key="8">
    <source>
        <dbReference type="EMBL" id="ADB58084.1"/>
    </source>
</evidence>
<dbReference type="STRING" id="572546.Arcpr_1024"/>
<dbReference type="EMBL" id="CP001857">
    <property type="protein sequence ID" value="ADB58084.1"/>
    <property type="molecule type" value="Genomic_DNA"/>
</dbReference>
<dbReference type="InterPro" id="IPR045569">
    <property type="entry name" value="Metalloprtase-TldD/E_C"/>
</dbReference>
<reference evidence="8 9" key="1">
    <citation type="journal article" date="2010" name="Stand. Genomic Sci.">
        <title>Complete genome sequence of Archaeoglobus profundus type strain (AV18).</title>
        <authorList>
            <person name="von Jan M."/>
            <person name="Lapidus A."/>
            <person name="Del Rio T.G."/>
            <person name="Copeland A."/>
            <person name="Tice H."/>
            <person name="Cheng J.F."/>
            <person name="Lucas S."/>
            <person name="Chen F."/>
            <person name="Nolan M."/>
            <person name="Goodwin L."/>
            <person name="Han C."/>
            <person name="Pitluck S."/>
            <person name="Liolios K."/>
            <person name="Ivanova N."/>
            <person name="Mavromatis K."/>
            <person name="Ovchinnikova G."/>
            <person name="Chertkov O."/>
            <person name="Pati A."/>
            <person name="Chen A."/>
            <person name="Palaniappan K."/>
            <person name="Land M."/>
            <person name="Hauser L."/>
            <person name="Chang Y.J."/>
            <person name="Jeffries C.D."/>
            <person name="Saunders E."/>
            <person name="Brettin T."/>
            <person name="Detter J.C."/>
            <person name="Chain P."/>
            <person name="Eichinger K."/>
            <person name="Huber H."/>
            <person name="Spring S."/>
            <person name="Rohde M."/>
            <person name="Goker M."/>
            <person name="Wirth R."/>
            <person name="Woyke T."/>
            <person name="Bristow J."/>
            <person name="Eisen J.A."/>
            <person name="Markowitz V."/>
            <person name="Hugenholtz P."/>
            <person name="Kyrpides N.C."/>
            <person name="Klenk H.P."/>
        </authorList>
    </citation>
    <scope>NUCLEOTIDE SEQUENCE [LARGE SCALE GENOMIC DNA]</scope>
    <source>
        <strain evidence="9">DSM 5631 / JCM 9629 / NBRC 100127 / Av18</strain>
    </source>
</reference>
<evidence type="ECO:0000256" key="4">
    <source>
        <dbReference type="ARBA" id="ARBA00023049"/>
    </source>
</evidence>
<dbReference type="PANTHER" id="PTHR30624:SF0">
    <property type="entry name" value="METALLOPROTEASE SLR0863"/>
    <property type="match status" value="1"/>
</dbReference>
<evidence type="ECO:0000259" key="6">
    <source>
        <dbReference type="Pfam" id="PF19289"/>
    </source>
</evidence>
<dbReference type="SUPFAM" id="SSF111283">
    <property type="entry name" value="Putative modulator of DNA gyrase, PmbA/TldD"/>
    <property type="match status" value="1"/>
</dbReference>
<dbReference type="OrthoDB" id="98233at2157"/>
<dbReference type="InterPro" id="IPR045570">
    <property type="entry name" value="Metalloprtase-TldD/E_cen_dom"/>
</dbReference>
<feature type="domain" description="Metalloprotease TldD/E N-terminal" evidence="5">
    <location>
        <begin position="3"/>
        <end position="63"/>
    </location>
</feature>
<evidence type="ECO:0000256" key="1">
    <source>
        <dbReference type="ARBA" id="ARBA00005836"/>
    </source>
</evidence>
<protein>
    <submittedName>
        <fullName evidence="8">Peptidase U62 modulator of DNA gyrase</fullName>
    </submittedName>
</protein>
<evidence type="ECO:0000259" key="7">
    <source>
        <dbReference type="Pfam" id="PF19290"/>
    </source>
</evidence>
<keyword evidence="4" id="KW-0482">Metalloprotease</keyword>
<keyword evidence="9" id="KW-1185">Reference proteome</keyword>
<gene>
    <name evidence="8" type="ordered locus">Arcpr_1024</name>
</gene>
<dbReference type="HOGENOM" id="CLU_026425_1_2_2"/>
<dbReference type="InterPro" id="IPR051463">
    <property type="entry name" value="Peptidase_U62_metallo"/>
</dbReference>
<feature type="domain" description="Metalloprotease TldD/E C-terminal" evidence="6">
    <location>
        <begin position="197"/>
        <end position="421"/>
    </location>
</feature>
<accession>D2RD90</accession>
<dbReference type="GO" id="GO:0005829">
    <property type="term" value="C:cytosol"/>
    <property type="evidence" value="ECO:0007669"/>
    <property type="project" value="TreeGrafter"/>
</dbReference>
<dbReference type="PaxDb" id="572546-Arcpr_1024"/>